<proteinExistence type="predicted"/>
<evidence type="ECO:0000256" key="2">
    <source>
        <dbReference type="ARBA" id="ARBA00023295"/>
    </source>
</evidence>
<dbReference type="EMBL" id="JAMPJT010000001">
    <property type="protein sequence ID" value="MCV9877662.1"/>
    <property type="molecule type" value="Genomic_DNA"/>
</dbReference>
<protein>
    <submittedName>
        <fullName evidence="4">Beta-galactosidase</fullName>
        <ecNumber evidence="4">3.2.1.23</ecNumber>
    </submittedName>
</protein>
<dbReference type="Gene3D" id="3.20.20.80">
    <property type="entry name" value="Glycosidases"/>
    <property type="match status" value="1"/>
</dbReference>
<dbReference type="Proteomes" id="UP001165568">
    <property type="component" value="Unassembled WGS sequence"/>
</dbReference>
<organism evidence="4 7">
    <name type="scientific">Brenneria izbisi</name>
    <dbReference type="NCBI Taxonomy" id="2939450"/>
    <lineage>
        <taxon>Bacteria</taxon>
        <taxon>Pseudomonadati</taxon>
        <taxon>Pseudomonadota</taxon>
        <taxon>Gammaproteobacteria</taxon>
        <taxon>Enterobacterales</taxon>
        <taxon>Pectobacteriaceae</taxon>
        <taxon>Brenneria</taxon>
    </lineage>
</organism>
<evidence type="ECO:0000313" key="6">
    <source>
        <dbReference type="Proteomes" id="UP001165568"/>
    </source>
</evidence>
<dbReference type="SUPFAM" id="SSF51445">
    <property type="entry name" value="(Trans)glycosidases"/>
    <property type="match status" value="1"/>
</dbReference>
<dbReference type="AlphaFoldDB" id="A0AA41XZ79"/>
<keyword evidence="2 4" id="KW-0326">Glycosidase</keyword>
<dbReference type="EC" id="3.2.1.23" evidence="4"/>
<dbReference type="InterPro" id="IPR013529">
    <property type="entry name" value="Glyco_hydro_42_N"/>
</dbReference>
<dbReference type="InterPro" id="IPR017853">
    <property type="entry name" value="GH"/>
</dbReference>
<dbReference type="GO" id="GO:0004565">
    <property type="term" value="F:beta-galactosidase activity"/>
    <property type="evidence" value="ECO:0007669"/>
    <property type="project" value="UniProtKB-EC"/>
</dbReference>
<feature type="domain" description="Glycoside hydrolase family 42 N-terminal" evidence="3">
    <location>
        <begin position="1"/>
        <end position="34"/>
    </location>
</feature>
<dbReference type="GO" id="GO:0005975">
    <property type="term" value="P:carbohydrate metabolic process"/>
    <property type="evidence" value="ECO:0007669"/>
    <property type="project" value="InterPro"/>
</dbReference>
<accession>A0AA41XZ79</accession>
<keyword evidence="6" id="KW-1185">Reference proteome</keyword>
<evidence type="ECO:0000313" key="5">
    <source>
        <dbReference type="EMBL" id="MCV9880773.1"/>
    </source>
</evidence>
<dbReference type="Proteomes" id="UP001165569">
    <property type="component" value="Unassembled WGS sequence"/>
</dbReference>
<comment type="caution">
    <text evidence="4">The sequence shown here is derived from an EMBL/GenBank/DDBJ whole genome shotgun (WGS) entry which is preliminary data.</text>
</comment>
<name>A0AA41XZ79_9GAMM</name>
<reference evidence="4" key="1">
    <citation type="submission" date="2022-04" db="EMBL/GenBank/DDBJ databases">
        <title>Brenneria sp. isolated from walnut trees in Serbia.</title>
        <authorList>
            <person name="Gasic K."/>
            <person name="Zlatkovic N."/>
            <person name="Kuzmanovic N."/>
        </authorList>
    </citation>
    <scope>NUCLEOTIDE SEQUENCE</scope>
    <source>
        <strain evidence="5">KBI 423</strain>
        <strain evidence="4">KBI 447</strain>
    </source>
</reference>
<evidence type="ECO:0000256" key="1">
    <source>
        <dbReference type="ARBA" id="ARBA00022801"/>
    </source>
</evidence>
<gene>
    <name evidence="4" type="ORF">NC803_02170</name>
    <name evidence="5" type="ORF">NC856_00580</name>
</gene>
<sequence length="35" mass="4136">MMKAVEMNVERVAAFTWNSLEVEEGVFDFSHIDRF</sequence>
<dbReference type="EMBL" id="JAMPJU010000001">
    <property type="protein sequence ID" value="MCV9880773.1"/>
    <property type="molecule type" value="Genomic_DNA"/>
</dbReference>
<dbReference type="GO" id="GO:0009341">
    <property type="term" value="C:beta-galactosidase complex"/>
    <property type="evidence" value="ECO:0007669"/>
    <property type="project" value="InterPro"/>
</dbReference>
<evidence type="ECO:0000313" key="7">
    <source>
        <dbReference type="Proteomes" id="UP001165569"/>
    </source>
</evidence>
<dbReference type="Pfam" id="PF02449">
    <property type="entry name" value="Glyco_hydro_42"/>
    <property type="match status" value="1"/>
</dbReference>
<evidence type="ECO:0000313" key="4">
    <source>
        <dbReference type="EMBL" id="MCV9877662.1"/>
    </source>
</evidence>
<evidence type="ECO:0000259" key="3">
    <source>
        <dbReference type="Pfam" id="PF02449"/>
    </source>
</evidence>
<keyword evidence="1 4" id="KW-0378">Hydrolase</keyword>